<feature type="region of interest" description="Disordered" evidence="2">
    <location>
        <begin position="1"/>
        <end position="20"/>
    </location>
</feature>
<accession>A0A0S4KQJ5</accession>
<name>A0A0S4KQJ5_BODSA</name>
<feature type="compositionally biased region" description="Acidic residues" evidence="2">
    <location>
        <begin position="335"/>
        <end position="348"/>
    </location>
</feature>
<feature type="compositionally biased region" description="Polar residues" evidence="2">
    <location>
        <begin position="715"/>
        <end position="726"/>
    </location>
</feature>
<sequence length="812" mass="89479">MPHIPLSAAATHQLSPSATPAAPPRVLLEALKSELHFYRDFFWRYQDALRAAAVADPELAALLNDDVKGGHSGESQRYNGEGGNEGEHYQDGDVAEQQTTSGGSVCRPFTMGYELQLAEAKSRSLDEEATTLHEHFRRRISELEDTVQRERLQRAHVLNENIQLREANHALCCEVRRLRDGCADLSSLHLSRLQMIFLLVDEHIWRARVEAEALRYLTLRAVDTPQVNHLVDRNQLFGQTTSAASTGAAVPTTSALNAFISSASSRSRLSYAVSHVFESYYPTTRFAAPDVAFFVSKCEDQFELIAAEFRHRMRALAFPESLVAARRALLRANSEEEEEEARDNEDNRDDISSQRRRQRQRIVRHATAGSRRGLTDEDEELVELCLAAYSRDTGSMPPLSSPQMMTDDTHLEHHTNVGDASHAHSMRAQKTTVPTSHGSVAHTSLHEVMSTKLNIMPPSSHHHHSSSGIAVVVPSSKLLTSSQDSTTVVGSQELVEAHDVLALRVHPSESDQRAAQLVQQFHDPLAPIRSPSKADAFLLQQQHNSSHSTKGRSLPEVEDASSREAVEIFLSRRAIRLLHATESAGTLNGNSAHRDNIDLRSSPEGAVLNGHPPSMMVVACSALDPLVKTQQKLRSSVLQLQRERDDAILRSTELEHRLAEAKASASRQRLKSVDQALTKIAEIDEQANEQQQQLRAFGAGTGVESSSAAGLLLSPRQSQVSFSSQPADGGPLPSSMAPSPSPPPTNSIASHIAANHHRLGALPHQVVDRIAQASVDMKDIEAIARMSQDPSLRGRMMRQMKELHHEVAELLR</sequence>
<feature type="compositionally biased region" description="Basic residues" evidence="2">
    <location>
        <begin position="354"/>
        <end position="364"/>
    </location>
</feature>
<keyword evidence="4" id="KW-1185">Reference proteome</keyword>
<feature type="region of interest" description="Disordered" evidence="2">
    <location>
        <begin position="65"/>
        <end position="105"/>
    </location>
</feature>
<evidence type="ECO:0000256" key="2">
    <source>
        <dbReference type="SAM" id="MobiDB-lite"/>
    </source>
</evidence>
<reference evidence="4" key="1">
    <citation type="submission" date="2015-09" db="EMBL/GenBank/DDBJ databases">
        <authorList>
            <consortium name="Pathogen Informatics"/>
        </authorList>
    </citation>
    <scope>NUCLEOTIDE SEQUENCE [LARGE SCALE GENOMIC DNA]</scope>
    <source>
        <strain evidence="4">Lake Konstanz</strain>
    </source>
</reference>
<dbReference type="Proteomes" id="UP000051952">
    <property type="component" value="Unassembled WGS sequence"/>
</dbReference>
<evidence type="ECO:0000313" key="3">
    <source>
        <dbReference type="EMBL" id="CUI15213.1"/>
    </source>
</evidence>
<dbReference type="AlphaFoldDB" id="A0A0S4KQJ5"/>
<proteinExistence type="predicted"/>
<keyword evidence="1" id="KW-0175">Coiled coil</keyword>
<evidence type="ECO:0000256" key="1">
    <source>
        <dbReference type="SAM" id="Coils"/>
    </source>
</evidence>
<dbReference type="EMBL" id="CYKH01001915">
    <property type="protein sequence ID" value="CUI15213.1"/>
    <property type="molecule type" value="Genomic_DNA"/>
</dbReference>
<gene>
    <name evidence="3" type="ORF">BSAL_31725</name>
</gene>
<dbReference type="VEuPathDB" id="TriTrypDB:BSAL_31725"/>
<protein>
    <submittedName>
        <fullName evidence="3">Uncharacterized protein</fullName>
    </submittedName>
</protein>
<organism evidence="3 4">
    <name type="scientific">Bodo saltans</name>
    <name type="common">Flagellated protozoan</name>
    <dbReference type="NCBI Taxonomy" id="75058"/>
    <lineage>
        <taxon>Eukaryota</taxon>
        <taxon>Discoba</taxon>
        <taxon>Euglenozoa</taxon>
        <taxon>Kinetoplastea</taxon>
        <taxon>Metakinetoplastina</taxon>
        <taxon>Eubodonida</taxon>
        <taxon>Bodonidae</taxon>
        <taxon>Bodo</taxon>
    </lineage>
</organism>
<evidence type="ECO:0000313" key="4">
    <source>
        <dbReference type="Proteomes" id="UP000051952"/>
    </source>
</evidence>
<feature type="region of interest" description="Disordered" evidence="2">
    <location>
        <begin position="332"/>
        <end position="375"/>
    </location>
</feature>
<feature type="coiled-coil region" evidence="1">
    <location>
        <begin position="133"/>
        <end position="160"/>
    </location>
</feature>
<feature type="region of interest" description="Disordered" evidence="2">
    <location>
        <begin position="715"/>
        <end position="749"/>
    </location>
</feature>